<dbReference type="Proteomes" id="UP000268623">
    <property type="component" value="Unassembled WGS sequence"/>
</dbReference>
<sequence>MAQRERASDGANVLPKAQTSIARLNVRRLRKKRKTSIRPIQQSWHGMPAVDAFKKLEAPPNTERRLI</sequence>
<dbReference type="EMBL" id="QWDD01000003">
    <property type="protein sequence ID" value="RNJ48140.1"/>
    <property type="molecule type" value="Genomic_DNA"/>
</dbReference>
<protein>
    <submittedName>
        <fullName evidence="1">Uncharacterized protein</fullName>
    </submittedName>
</protein>
<gene>
    <name evidence="1" type="ORF">D1O30_20160</name>
</gene>
<evidence type="ECO:0000313" key="1">
    <source>
        <dbReference type="EMBL" id="RNJ48140.1"/>
    </source>
</evidence>
<keyword evidence="2" id="KW-1185">Reference proteome</keyword>
<dbReference type="AlphaFoldDB" id="A0A3M9XMN4"/>
<evidence type="ECO:0000313" key="2">
    <source>
        <dbReference type="Proteomes" id="UP000268623"/>
    </source>
</evidence>
<reference evidence="1 2" key="1">
    <citation type="submission" date="2018-08" db="EMBL/GenBank/DDBJ databases">
        <title>Genome sequence of Methylocystis hirsuta CSC1, a methanotroph able to accumulate PHAs.</title>
        <authorList>
            <person name="Bordel S."/>
            <person name="Rodriguez E."/>
            <person name="Gancedo J."/>
            <person name="Munoz R."/>
        </authorList>
    </citation>
    <scope>NUCLEOTIDE SEQUENCE [LARGE SCALE GENOMIC DNA]</scope>
    <source>
        <strain evidence="1 2">CSC1</strain>
    </source>
</reference>
<name>A0A3M9XMN4_9HYPH</name>
<organism evidence="1 2">
    <name type="scientific">Methylocystis hirsuta</name>
    <dbReference type="NCBI Taxonomy" id="369798"/>
    <lineage>
        <taxon>Bacteria</taxon>
        <taxon>Pseudomonadati</taxon>
        <taxon>Pseudomonadota</taxon>
        <taxon>Alphaproteobacteria</taxon>
        <taxon>Hyphomicrobiales</taxon>
        <taxon>Methylocystaceae</taxon>
        <taxon>Methylocystis</taxon>
    </lineage>
</organism>
<proteinExistence type="predicted"/>
<comment type="caution">
    <text evidence="1">The sequence shown here is derived from an EMBL/GenBank/DDBJ whole genome shotgun (WGS) entry which is preliminary data.</text>
</comment>
<accession>A0A3M9XMN4</accession>